<evidence type="ECO:0000313" key="2">
    <source>
        <dbReference type="Proteomes" id="UP000054270"/>
    </source>
</evidence>
<organism evidence="1 2">
    <name type="scientific">Hypholoma sublateritium (strain FD-334 SS-4)</name>
    <dbReference type="NCBI Taxonomy" id="945553"/>
    <lineage>
        <taxon>Eukaryota</taxon>
        <taxon>Fungi</taxon>
        <taxon>Dikarya</taxon>
        <taxon>Basidiomycota</taxon>
        <taxon>Agaricomycotina</taxon>
        <taxon>Agaricomycetes</taxon>
        <taxon>Agaricomycetidae</taxon>
        <taxon>Agaricales</taxon>
        <taxon>Agaricineae</taxon>
        <taxon>Strophariaceae</taxon>
        <taxon>Hypholoma</taxon>
    </lineage>
</organism>
<name>A0A0D2PBP1_HYPSF</name>
<accession>A0A0D2PBP1</accession>
<evidence type="ECO:0000313" key="1">
    <source>
        <dbReference type="EMBL" id="KJA28274.1"/>
    </source>
</evidence>
<reference evidence="2" key="1">
    <citation type="submission" date="2014-04" db="EMBL/GenBank/DDBJ databases">
        <title>Evolutionary Origins and Diversification of the Mycorrhizal Mutualists.</title>
        <authorList>
            <consortium name="DOE Joint Genome Institute"/>
            <consortium name="Mycorrhizal Genomics Consortium"/>
            <person name="Kohler A."/>
            <person name="Kuo A."/>
            <person name="Nagy L.G."/>
            <person name="Floudas D."/>
            <person name="Copeland A."/>
            <person name="Barry K.W."/>
            <person name="Cichocki N."/>
            <person name="Veneault-Fourrey C."/>
            <person name="LaButti K."/>
            <person name="Lindquist E.A."/>
            <person name="Lipzen A."/>
            <person name="Lundell T."/>
            <person name="Morin E."/>
            <person name="Murat C."/>
            <person name="Riley R."/>
            <person name="Ohm R."/>
            <person name="Sun H."/>
            <person name="Tunlid A."/>
            <person name="Henrissat B."/>
            <person name="Grigoriev I.V."/>
            <person name="Hibbett D.S."/>
            <person name="Martin F."/>
        </authorList>
    </citation>
    <scope>NUCLEOTIDE SEQUENCE [LARGE SCALE GENOMIC DNA]</scope>
    <source>
        <strain evidence="2">FD-334 SS-4</strain>
    </source>
</reference>
<gene>
    <name evidence="1" type="ORF">HYPSUDRAFT_197181</name>
</gene>
<proteinExistence type="predicted"/>
<protein>
    <submittedName>
        <fullName evidence="1">Uncharacterized protein</fullName>
    </submittedName>
</protein>
<dbReference type="EMBL" id="KN817521">
    <property type="protein sequence ID" value="KJA28274.1"/>
    <property type="molecule type" value="Genomic_DNA"/>
</dbReference>
<dbReference type="Proteomes" id="UP000054270">
    <property type="component" value="Unassembled WGS sequence"/>
</dbReference>
<dbReference type="AlphaFoldDB" id="A0A0D2PBP1"/>
<keyword evidence="2" id="KW-1185">Reference proteome</keyword>
<sequence>MSLSNSFEEAMPAFSAKSESGTATPTTAISACASTTIFSAIFGPAGSSVATAHPHAELNCLTLNQQVYNLLVANEKIIREQRNEIMNIRAELLRMQTSLLLMQASNRQANLPAAASQPRLAHGIDPDATIILPSRRQNIRRDDTISSLFDAMDIL</sequence>